<dbReference type="Pfam" id="PF00483">
    <property type="entry name" value="NTP_transferase"/>
    <property type="match status" value="1"/>
</dbReference>
<dbReference type="InterPro" id="IPR050065">
    <property type="entry name" value="GlmU-like"/>
</dbReference>
<dbReference type="EMBL" id="UINC01033148">
    <property type="protein sequence ID" value="SVB21965.1"/>
    <property type="molecule type" value="Genomic_DNA"/>
</dbReference>
<dbReference type="PANTHER" id="PTHR43584:SF8">
    <property type="entry name" value="N-ACETYLMURAMATE ALPHA-1-PHOSPHATE URIDYLYLTRANSFERASE"/>
    <property type="match status" value="1"/>
</dbReference>
<name>A0A382C785_9ZZZZ</name>
<sequence>MQIVIPMSGFGERFRKVGYSVPKPLIVIDGKTIIQHVVEMFPGEKDITFICNKDHLNENKYRMGEILKEIVPECKIVPIDPHKLGPVHAVLQAIDGLDLEKPTIVNYADFTCDWSYIDFCNTVQQTECDGAIPCYRGFHPHTLWSNYYAYVPEEKMRALDIQEKKPFTDSPREEFASSGTYYFKSANLMRQYFERCITENLTVGGEYYVSMVYKPMIQDGLNVQVYELNHFMQWGTPSDLEEYRYWSNIFRSIVNEQKPPKHNGALLLPMAGLGSRFQKEGYEMPKPLIKVSGKPMAVQALMDLPLTDTQKFVLREDMQGINQLKKALQKNVIAAEFSILDHMTDGQASTCVEGANGLAMNEPVTIAACDNGMIYDSDLFVSLMDSNDVDVIVWSARGYPGAIRNPEMYGWIDADETGVIQNVSVKKPLSDPKTDPIVVGAFTFKKMSNFVHSVEKMKDRAGQINGEYYVDTAINDAISLGLRCVLFEIDYYICWGTPNDLRTFEYWQSCFNGWKSHPYQLEKDGNISHKI</sequence>
<dbReference type="CDD" id="cd04183">
    <property type="entry name" value="GT2_BcE_like"/>
    <property type="match status" value="1"/>
</dbReference>
<dbReference type="InterPro" id="IPR005835">
    <property type="entry name" value="NTP_transferase_dom"/>
</dbReference>
<accession>A0A382C785</accession>
<feature type="domain" description="Nucleotidyl transferase" evidence="3">
    <location>
        <begin position="8"/>
        <end position="188"/>
    </location>
</feature>
<dbReference type="InterPro" id="IPR029044">
    <property type="entry name" value="Nucleotide-diphossugar_trans"/>
</dbReference>
<dbReference type="Gene3D" id="3.90.550.10">
    <property type="entry name" value="Spore Coat Polysaccharide Biosynthesis Protein SpsA, Chain A"/>
    <property type="match status" value="2"/>
</dbReference>
<keyword evidence="1" id="KW-0808">Transferase</keyword>
<evidence type="ECO:0000256" key="1">
    <source>
        <dbReference type="ARBA" id="ARBA00022679"/>
    </source>
</evidence>
<evidence type="ECO:0000313" key="4">
    <source>
        <dbReference type="EMBL" id="SVB21965.1"/>
    </source>
</evidence>
<gene>
    <name evidence="4" type="ORF">METZ01_LOCUS174819</name>
</gene>
<keyword evidence="2" id="KW-0548">Nucleotidyltransferase</keyword>
<dbReference type="GO" id="GO:0016779">
    <property type="term" value="F:nucleotidyltransferase activity"/>
    <property type="evidence" value="ECO:0007669"/>
    <property type="project" value="UniProtKB-KW"/>
</dbReference>
<evidence type="ECO:0000259" key="3">
    <source>
        <dbReference type="Pfam" id="PF00483"/>
    </source>
</evidence>
<reference evidence="4" key="1">
    <citation type="submission" date="2018-05" db="EMBL/GenBank/DDBJ databases">
        <authorList>
            <person name="Lanie J.A."/>
            <person name="Ng W.-L."/>
            <person name="Kazmierczak K.M."/>
            <person name="Andrzejewski T.M."/>
            <person name="Davidsen T.M."/>
            <person name="Wayne K.J."/>
            <person name="Tettelin H."/>
            <person name="Glass J.I."/>
            <person name="Rusch D."/>
            <person name="Podicherti R."/>
            <person name="Tsui H.-C.T."/>
            <person name="Winkler M.E."/>
        </authorList>
    </citation>
    <scope>NUCLEOTIDE SEQUENCE</scope>
</reference>
<protein>
    <recommendedName>
        <fullName evidence="3">Nucleotidyl transferase domain-containing protein</fullName>
    </recommendedName>
</protein>
<dbReference type="SUPFAM" id="SSF53448">
    <property type="entry name" value="Nucleotide-diphospho-sugar transferases"/>
    <property type="match status" value="2"/>
</dbReference>
<proteinExistence type="predicted"/>
<dbReference type="PANTHER" id="PTHR43584">
    <property type="entry name" value="NUCLEOTIDYL TRANSFERASE"/>
    <property type="match status" value="1"/>
</dbReference>
<dbReference type="AlphaFoldDB" id="A0A382C785"/>
<evidence type="ECO:0000256" key="2">
    <source>
        <dbReference type="ARBA" id="ARBA00022695"/>
    </source>
</evidence>
<organism evidence="4">
    <name type="scientific">marine metagenome</name>
    <dbReference type="NCBI Taxonomy" id="408172"/>
    <lineage>
        <taxon>unclassified sequences</taxon>
        <taxon>metagenomes</taxon>
        <taxon>ecological metagenomes</taxon>
    </lineage>
</organism>